<keyword evidence="2" id="KW-1015">Disulfide bond</keyword>
<evidence type="ECO:0000256" key="1">
    <source>
        <dbReference type="ARBA" id="ARBA00022729"/>
    </source>
</evidence>
<dbReference type="SMART" id="SM00209">
    <property type="entry name" value="TSP1"/>
    <property type="match status" value="1"/>
</dbReference>
<evidence type="ECO:0000313" key="7">
    <source>
        <dbReference type="RefSeq" id="XP_031571907.1"/>
    </source>
</evidence>
<dbReference type="PANTHER" id="PTHR20920">
    <property type="entry name" value="RPE-SPONDIN"/>
    <property type="match status" value="1"/>
</dbReference>
<dbReference type="AlphaFoldDB" id="A0A6P8IXS7"/>
<dbReference type="SUPFAM" id="SSF82895">
    <property type="entry name" value="TSP-1 type 1 repeat"/>
    <property type="match status" value="1"/>
</dbReference>
<dbReference type="Gene3D" id="2.20.100.10">
    <property type="entry name" value="Thrombospondin type-1 (TSP1) repeat"/>
    <property type="match status" value="1"/>
</dbReference>
<dbReference type="PROSITE" id="PS50958">
    <property type="entry name" value="SMB_2"/>
    <property type="match status" value="1"/>
</dbReference>
<dbReference type="KEGG" id="aten:116306018"/>
<protein>
    <submittedName>
        <fullName evidence="7">Somatomedin-B and thrombospondin type-1 domain-containing protein-like</fullName>
    </submittedName>
</protein>
<feature type="domain" description="SMB" evidence="5">
    <location>
        <begin position="38"/>
        <end position="87"/>
    </location>
</feature>
<dbReference type="InterPro" id="IPR001212">
    <property type="entry name" value="Somatomedin_B_dom"/>
</dbReference>
<dbReference type="InParanoid" id="A0A6P8IXS7"/>
<reference evidence="7" key="1">
    <citation type="submission" date="2025-08" db="UniProtKB">
        <authorList>
            <consortium name="RefSeq"/>
        </authorList>
    </citation>
    <scope>IDENTIFICATION</scope>
    <source>
        <tissue evidence="7">Tentacle</tissue>
    </source>
</reference>
<dbReference type="InterPro" id="IPR044004">
    <property type="entry name" value="TSP1_spondin_dom"/>
</dbReference>
<proteinExistence type="predicted"/>
<dbReference type="OrthoDB" id="98591at2759"/>
<evidence type="ECO:0000256" key="3">
    <source>
        <dbReference type="ARBA" id="ARBA00023180"/>
    </source>
</evidence>
<dbReference type="Pfam" id="PF25031">
    <property type="entry name" value="SBSPON_C"/>
    <property type="match status" value="1"/>
</dbReference>
<evidence type="ECO:0000313" key="6">
    <source>
        <dbReference type="Proteomes" id="UP000515163"/>
    </source>
</evidence>
<evidence type="ECO:0000256" key="4">
    <source>
        <dbReference type="SAM" id="SignalP"/>
    </source>
</evidence>
<keyword evidence="6" id="KW-1185">Reference proteome</keyword>
<dbReference type="InterPro" id="IPR056801">
    <property type="entry name" value="SBSPON_C"/>
</dbReference>
<dbReference type="RefSeq" id="XP_031571907.1">
    <property type="nucleotide sequence ID" value="XM_031716047.1"/>
</dbReference>
<organism evidence="6 7">
    <name type="scientific">Actinia tenebrosa</name>
    <name type="common">Australian red waratah sea anemone</name>
    <dbReference type="NCBI Taxonomy" id="6105"/>
    <lineage>
        <taxon>Eukaryota</taxon>
        <taxon>Metazoa</taxon>
        <taxon>Cnidaria</taxon>
        <taxon>Anthozoa</taxon>
        <taxon>Hexacorallia</taxon>
        <taxon>Actiniaria</taxon>
        <taxon>Actiniidae</taxon>
        <taxon>Actinia</taxon>
    </lineage>
</organism>
<dbReference type="PROSITE" id="PS50092">
    <property type="entry name" value="TSP1"/>
    <property type="match status" value="1"/>
</dbReference>
<dbReference type="InterPro" id="IPR036383">
    <property type="entry name" value="TSP1_rpt_sf"/>
</dbReference>
<dbReference type="FunFam" id="2.20.100.10:FF:000019">
    <property type="entry name" value="Thrombospondin type 1 domain containing 7A"/>
    <property type="match status" value="1"/>
</dbReference>
<dbReference type="InterPro" id="IPR000884">
    <property type="entry name" value="TSP1_rpt"/>
</dbReference>
<evidence type="ECO:0000259" key="5">
    <source>
        <dbReference type="PROSITE" id="PS50958"/>
    </source>
</evidence>
<dbReference type="Pfam" id="PF19028">
    <property type="entry name" value="TSP1_spondin"/>
    <property type="match status" value="1"/>
</dbReference>
<name>A0A6P8IXS7_ACTTE</name>
<keyword evidence="3" id="KW-0325">Glycoprotein</keyword>
<dbReference type="PANTHER" id="PTHR20920:SF5">
    <property type="entry name" value="SMB DOMAIN-CONTAINING PROTEIN"/>
    <property type="match status" value="1"/>
</dbReference>
<sequence>MRAVWGFVLLCSLAIGTLVSGQCDQRQRGGPLICCSGRNSTCAAERYENDEKDQPAELRRKVCFCDAFCEPAGDCCPDFERVKEECKIKGVRDCVVSTWSRWTSCSHDCGVGTRKRHREVIVKPSEKGGKLCPPLREKRGCFLKHCGERSGLAHILPKKFKRLPSKYESILPKRKDFEEEEKPKRKSYCMFFKIESKHPYCKGTWARDLDPRKPTCVECQDSAMDENGDCKGHGVVGEITSWVAVDIYSCHGEWLRLGPMVKSCECNTRRFNNFIFV</sequence>
<feature type="signal peptide" evidence="4">
    <location>
        <begin position="1"/>
        <end position="21"/>
    </location>
</feature>
<dbReference type="FunCoup" id="A0A6P8IXS7">
    <property type="interactions" value="9"/>
</dbReference>
<dbReference type="InterPro" id="IPR039942">
    <property type="entry name" value="SBSPO"/>
</dbReference>
<gene>
    <name evidence="7" type="primary">LOC116306018</name>
</gene>
<evidence type="ECO:0000256" key="2">
    <source>
        <dbReference type="ARBA" id="ARBA00023157"/>
    </source>
</evidence>
<feature type="chain" id="PRO_5028144839" evidence="4">
    <location>
        <begin position="22"/>
        <end position="277"/>
    </location>
</feature>
<keyword evidence="1 4" id="KW-0732">Signal</keyword>
<accession>A0A6P8IXS7</accession>
<dbReference type="GeneID" id="116306018"/>
<dbReference type="Proteomes" id="UP000515163">
    <property type="component" value="Unplaced"/>
</dbReference>